<dbReference type="Gene3D" id="2.102.10.10">
    <property type="entry name" value="Rieske [2Fe-2S] iron-sulphur domain"/>
    <property type="match status" value="1"/>
</dbReference>
<protein>
    <submittedName>
        <fullName evidence="9">Rieske (2Fe-2S) domain-containing protein</fullName>
    </submittedName>
</protein>
<keyword evidence="4" id="KW-0408">Iron</keyword>
<evidence type="ECO:0000256" key="4">
    <source>
        <dbReference type="ARBA" id="ARBA00023004"/>
    </source>
</evidence>
<evidence type="ECO:0000313" key="9">
    <source>
        <dbReference type="EMBL" id="CDZ94111.1"/>
    </source>
</evidence>
<evidence type="ECO:0000256" key="2">
    <source>
        <dbReference type="ARBA" id="ARBA00022723"/>
    </source>
</evidence>
<proteinExistence type="inferred from homology"/>
<dbReference type="EMBL" id="CCSF01000001">
    <property type="protein sequence ID" value="CDZ94111.1"/>
    <property type="molecule type" value="Genomic_DNA"/>
</dbReference>
<gene>
    <name evidence="9" type="ORF">BN1079_01422</name>
</gene>
<evidence type="ECO:0000256" key="5">
    <source>
        <dbReference type="ARBA" id="ARBA00023014"/>
    </source>
</evidence>
<dbReference type="RefSeq" id="WP_037023240.1">
    <property type="nucleotide sequence ID" value="NZ_CCSF01000001.1"/>
</dbReference>
<keyword evidence="3" id="KW-0058">Aromatic hydrocarbons catabolism</keyword>
<evidence type="ECO:0000256" key="6">
    <source>
        <dbReference type="ARBA" id="ARBA00034078"/>
    </source>
</evidence>
<feature type="domain" description="Rieske" evidence="8">
    <location>
        <begin position="18"/>
        <end position="115"/>
    </location>
</feature>
<keyword evidence="2" id="KW-0479">Metal-binding</keyword>
<accession>A0A078LW72</accession>
<evidence type="ECO:0000259" key="8">
    <source>
        <dbReference type="PROSITE" id="PS51296"/>
    </source>
</evidence>
<organism evidence="9 10">
    <name type="scientific">Pseudomonas saudiphocaensis</name>
    <dbReference type="NCBI Taxonomy" id="1499686"/>
    <lineage>
        <taxon>Bacteria</taxon>
        <taxon>Pseudomonadati</taxon>
        <taxon>Pseudomonadota</taxon>
        <taxon>Gammaproteobacteria</taxon>
        <taxon>Pseudomonadales</taxon>
        <taxon>Pseudomonadaceae</taxon>
        <taxon>Pseudomonas</taxon>
    </lineage>
</organism>
<dbReference type="InterPro" id="IPR036922">
    <property type="entry name" value="Rieske_2Fe-2S_sf"/>
</dbReference>
<dbReference type="PROSITE" id="PS51296">
    <property type="entry name" value="RIESKE"/>
    <property type="match status" value="1"/>
</dbReference>
<dbReference type="CDD" id="cd03528">
    <property type="entry name" value="Rieske_RO_ferredoxin"/>
    <property type="match status" value="1"/>
</dbReference>
<keyword evidence="10" id="KW-1185">Reference proteome</keyword>
<dbReference type="InterPro" id="IPR017941">
    <property type="entry name" value="Rieske_2Fe-2S"/>
</dbReference>
<dbReference type="GO" id="GO:0046872">
    <property type="term" value="F:metal ion binding"/>
    <property type="evidence" value="ECO:0007669"/>
    <property type="project" value="UniProtKB-KW"/>
</dbReference>
<sequence length="119" mass="12929">MSASENLIYTTAPAADAWIELGALDELFDDGQCYGTVINGLKIGLFYVDDQVYCVDDICTHGNALLSEGDLEGHEIECPLHAGAFDVRDGKALCSPLIKDTRVHNVRVEDGVVFVQLNL</sequence>
<dbReference type="Pfam" id="PF00355">
    <property type="entry name" value="Rieske"/>
    <property type="match status" value="1"/>
</dbReference>
<reference evidence="9 10" key="1">
    <citation type="submission" date="2014-07" db="EMBL/GenBank/DDBJ databases">
        <authorList>
            <person name="Urmite Genomes Urmite Genomes"/>
        </authorList>
    </citation>
    <scope>NUCLEOTIDE SEQUENCE [LARGE SCALE GENOMIC DNA]</scope>
    <source>
        <strain evidence="9 10">20_BN</strain>
    </source>
</reference>
<evidence type="ECO:0000256" key="3">
    <source>
        <dbReference type="ARBA" id="ARBA00022797"/>
    </source>
</evidence>
<evidence type="ECO:0000313" key="10">
    <source>
        <dbReference type="Proteomes" id="UP000053902"/>
    </source>
</evidence>
<keyword evidence="5" id="KW-0411">Iron-sulfur</keyword>
<name>A0A078LW72_9PSED</name>
<dbReference type="PANTHER" id="PTHR21496">
    <property type="entry name" value="FERREDOXIN-RELATED"/>
    <property type="match status" value="1"/>
</dbReference>
<dbReference type="SUPFAM" id="SSF50022">
    <property type="entry name" value="ISP domain"/>
    <property type="match status" value="1"/>
</dbReference>
<dbReference type="HOGENOM" id="CLU_055690_5_2_6"/>
<dbReference type="Proteomes" id="UP000053902">
    <property type="component" value="Unassembled WGS sequence"/>
</dbReference>
<dbReference type="eggNOG" id="COG2146">
    <property type="taxonomic scope" value="Bacteria"/>
</dbReference>
<keyword evidence="1" id="KW-0001">2Fe-2S</keyword>
<evidence type="ECO:0000256" key="1">
    <source>
        <dbReference type="ARBA" id="ARBA00022714"/>
    </source>
</evidence>
<dbReference type="STRING" id="1499686.BN1079_01422"/>
<comment type="similarity">
    <text evidence="7">Belongs to the bacterial ring-hydroxylating dioxygenase ferredoxin component family.</text>
</comment>
<dbReference type="AlphaFoldDB" id="A0A078LW72"/>
<evidence type="ECO:0000256" key="7">
    <source>
        <dbReference type="ARBA" id="ARBA00038001"/>
    </source>
</evidence>
<dbReference type="PANTHER" id="PTHR21496:SF0">
    <property type="entry name" value="RIESKE DOMAIN-CONTAINING PROTEIN"/>
    <property type="match status" value="1"/>
</dbReference>
<dbReference type="GO" id="GO:0051537">
    <property type="term" value="F:2 iron, 2 sulfur cluster binding"/>
    <property type="evidence" value="ECO:0007669"/>
    <property type="project" value="UniProtKB-KW"/>
</dbReference>
<dbReference type="OrthoDB" id="9800167at2"/>
<comment type="cofactor">
    <cofactor evidence="6">
        <name>[2Fe-2S] cluster</name>
        <dbReference type="ChEBI" id="CHEBI:190135"/>
    </cofactor>
</comment>